<dbReference type="PRINTS" id="PR00455">
    <property type="entry name" value="HTHTETR"/>
</dbReference>
<dbReference type="AlphaFoldDB" id="A0A5B2XIN8"/>
<dbReference type="EMBL" id="VUOB01000015">
    <property type="protein sequence ID" value="KAA2263728.1"/>
    <property type="molecule type" value="Genomic_DNA"/>
</dbReference>
<evidence type="ECO:0000256" key="1">
    <source>
        <dbReference type="ARBA" id="ARBA00023015"/>
    </source>
</evidence>
<organism evidence="6 7">
    <name type="scientific">Solihabitans fulvus</name>
    <dbReference type="NCBI Taxonomy" id="1892852"/>
    <lineage>
        <taxon>Bacteria</taxon>
        <taxon>Bacillati</taxon>
        <taxon>Actinomycetota</taxon>
        <taxon>Actinomycetes</taxon>
        <taxon>Pseudonocardiales</taxon>
        <taxon>Pseudonocardiaceae</taxon>
        <taxon>Solihabitans</taxon>
    </lineage>
</organism>
<reference evidence="6 7" key="1">
    <citation type="submission" date="2019-09" db="EMBL/GenBank/DDBJ databases">
        <title>Goodfellowia gen. nov., a new genus of the Pseudonocardineae related to Actinoalloteichus, containing Goodfellowia coeruleoviolacea gen. nov., comb. nov. gen. nov., comb. nov.</title>
        <authorList>
            <person name="Labeda D."/>
        </authorList>
    </citation>
    <scope>NUCLEOTIDE SEQUENCE [LARGE SCALE GENOMIC DNA]</scope>
    <source>
        <strain evidence="6 7">AN110305</strain>
    </source>
</reference>
<dbReference type="Pfam" id="PF00440">
    <property type="entry name" value="TetR_N"/>
    <property type="match status" value="1"/>
</dbReference>
<sequence>MGTETSGLREQKKRQTRQAISHVATRLFIERGFDAVTIAEVASAAGVAKMTVTNHFPRKEDLVLDLHEELVAGPARAVAERAPGESAAAAIRQFYFEALAGRDAALGFSGEPFARLITESPVLRARLREIHEEREDALAAVLLAEDPEHGGTARMVAATLVTVCRVLLDEVFGRTLAGESNEEIAAALVPVAEHAFGLVEQGIGDVAPRAV</sequence>
<keyword evidence="2 4" id="KW-0238">DNA-binding</keyword>
<keyword evidence="3" id="KW-0804">Transcription</keyword>
<dbReference type="Proteomes" id="UP000323454">
    <property type="component" value="Unassembled WGS sequence"/>
</dbReference>
<name>A0A5B2XIN8_9PSEU</name>
<dbReference type="Gene3D" id="1.10.357.10">
    <property type="entry name" value="Tetracycline Repressor, domain 2"/>
    <property type="match status" value="1"/>
</dbReference>
<dbReference type="Gene3D" id="1.10.10.60">
    <property type="entry name" value="Homeodomain-like"/>
    <property type="match status" value="1"/>
</dbReference>
<dbReference type="PANTHER" id="PTHR30055:SF234">
    <property type="entry name" value="HTH-TYPE TRANSCRIPTIONAL REGULATOR BETI"/>
    <property type="match status" value="1"/>
</dbReference>
<accession>A0A5B2XIN8</accession>
<dbReference type="OrthoDB" id="3211155at2"/>
<reference evidence="6 7" key="2">
    <citation type="submission" date="2019-09" db="EMBL/GenBank/DDBJ databases">
        <authorList>
            <person name="Jin C."/>
        </authorList>
    </citation>
    <scope>NUCLEOTIDE SEQUENCE [LARGE SCALE GENOMIC DNA]</scope>
    <source>
        <strain evidence="6 7">AN110305</strain>
    </source>
</reference>
<keyword evidence="1" id="KW-0805">Transcription regulation</keyword>
<evidence type="ECO:0000313" key="6">
    <source>
        <dbReference type="EMBL" id="KAA2263728.1"/>
    </source>
</evidence>
<dbReference type="RefSeq" id="WP_149849140.1">
    <property type="nucleotide sequence ID" value="NZ_VUOB01000015.1"/>
</dbReference>
<protein>
    <submittedName>
        <fullName evidence="6">TetR/AcrR family transcriptional regulator</fullName>
    </submittedName>
</protein>
<proteinExistence type="predicted"/>
<comment type="caution">
    <text evidence="6">The sequence shown here is derived from an EMBL/GenBank/DDBJ whole genome shotgun (WGS) entry which is preliminary data.</text>
</comment>
<evidence type="ECO:0000256" key="2">
    <source>
        <dbReference type="ARBA" id="ARBA00023125"/>
    </source>
</evidence>
<evidence type="ECO:0000259" key="5">
    <source>
        <dbReference type="PROSITE" id="PS50977"/>
    </source>
</evidence>
<evidence type="ECO:0000256" key="3">
    <source>
        <dbReference type="ARBA" id="ARBA00023163"/>
    </source>
</evidence>
<dbReference type="GO" id="GO:0003700">
    <property type="term" value="F:DNA-binding transcription factor activity"/>
    <property type="evidence" value="ECO:0007669"/>
    <property type="project" value="TreeGrafter"/>
</dbReference>
<dbReference type="InterPro" id="IPR050109">
    <property type="entry name" value="HTH-type_TetR-like_transc_reg"/>
</dbReference>
<dbReference type="GO" id="GO:0000976">
    <property type="term" value="F:transcription cis-regulatory region binding"/>
    <property type="evidence" value="ECO:0007669"/>
    <property type="project" value="TreeGrafter"/>
</dbReference>
<dbReference type="SUPFAM" id="SSF46689">
    <property type="entry name" value="Homeodomain-like"/>
    <property type="match status" value="1"/>
</dbReference>
<dbReference type="PROSITE" id="PS50977">
    <property type="entry name" value="HTH_TETR_2"/>
    <property type="match status" value="1"/>
</dbReference>
<evidence type="ECO:0000256" key="4">
    <source>
        <dbReference type="PROSITE-ProRule" id="PRU00335"/>
    </source>
</evidence>
<feature type="domain" description="HTH tetR-type" evidence="5">
    <location>
        <begin position="14"/>
        <end position="74"/>
    </location>
</feature>
<keyword evidence="7" id="KW-1185">Reference proteome</keyword>
<feature type="DNA-binding region" description="H-T-H motif" evidence="4">
    <location>
        <begin position="37"/>
        <end position="56"/>
    </location>
</feature>
<dbReference type="InterPro" id="IPR001647">
    <property type="entry name" value="HTH_TetR"/>
</dbReference>
<evidence type="ECO:0000313" key="7">
    <source>
        <dbReference type="Proteomes" id="UP000323454"/>
    </source>
</evidence>
<dbReference type="InterPro" id="IPR009057">
    <property type="entry name" value="Homeodomain-like_sf"/>
</dbReference>
<dbReference type="PANTHER" id="PTHR30055">
    <property type="entry name" value="HTH-TYPE TRANSCRIPTIONAL REGULATOR RUTR"/>
    <property type="match status" value="1"/>
</dbReference>
<gene>
    <name evidence="6" type="ORF">F0L68_09600</name>
</gene>